<keyword evidence="2" id="KW-1133">Transmembrane helix</keyword>
<name>A0A6J4UUB6_9BACT</name>
<feature type="compositionally biased region" description="Low complexity" evidence="1">
    <location>
        <begin position="13"/>
        <end position="24"/>
    </location>
</feature>
<sequence length="1132" mass="115663">MTSDERRAISGNGTTPPTSPTKGTTDPDRLDQLDRYWDAATGNGYQRADAIALDPARARTIDQLQALAYARSDGIPEGGRARIWRDVASRAGIPTRQESSMVSPSSLSGAMAAPDLTLPASHARGGHPATDAAGGYAVPGGGRPSQPTGRAWWSRLQFAVAAVLILGLFATILAPMDDGQVGQFGGVGNDSTPTSPPVGNVPSIGYPGAFTGGGWLIDLPMSQKGHTISLNRVTLTSGATLPLPPDSIYLVSSVTGLFTVERVNGSSPLQIDRPSSIDIDTGGGAVIADRGGDVSVSVLTIAAEGTLPLASADGVTAYPLISYPTGEYRFETQINVVFGSGPAGAGPEPVPPSGVADLPQNLSSSGTTMLLYAEQGSIEIDSPDTLIEDINLDSEYQEFVGDLTIQSGETAVVRNPSLASIQRANPDEGAVYTAVFLAPPALDRTPGRTYSNTHTGSIGGPFSVATDGRDYQVVLDRLTLAPGAILSLPPGIDRGVQWTGGGDMVMNVSGGTQSPLTLPNPTVTGSFGDAGFSLVQTGDTPVTLTLLSVLPSGASDETVPAGQEGVATERLTTYTASNPSNATELQVLFSATSAEAFPVEIDYGLGLNTGRSISDSYALIRAEAGSIVLDRPASRIVDGRETIELANGEPLSVGETVRVNDLLGATISGPSDGSPAGYTVVIVSPITNPIGTSTDVAPPAALTGLTPSSVDVSAELAAGQPVDIAVVRHTLGPDGELTVFPDGGVPTNRGVMTFPITVITYVASGDGTATAMGQPAAELASRSSDVAMHSAEIGSSLTIRAGGEGLTIFQLTVGSSRPGLDSAGEVESVELGQYQVSSPLAGTIDPLSTVGVRVRVMLRATVGSGEGASQILGGDGAVTLLTPLAGDARIVPGVGVIRLAGTADSARAGTLVTMPETVTTGSSVIAEPGGQFRVAPSGGNLSYLWAEVEIIADETTSATPMATPTPGTPAAATACDIAPRTVEELLALYDQGVADPVDPLTVGYRDDAGTGAPADPETVAGVTGTLTRLVACQDANDPLRRYALYSDAGLRVVLPLTYETRDDVTALPDRPAAQNSSGTVSELSVSDVKLFADGRAGARVVLGTEFAYVTLSLGPDGSWLIDLWDDRDEPGV</sequence>
<protein>
    <submittedName>
        <fullName evidence="3">Uncharacterized protein</fullName>
    </submittedName>
</protein>
<keyword evidence="2" id="KW-0472">Membrane</keyword>
<evidence type="ECO:0000256" key="1">
    <source>
        <dbReference type="SAM" id="MobiDB-lite"/>
    </source>
</evidence>
<organism evidence="3">
    <name type="scientific">uncultured Thermomicrobiales bacterium</name>
    <dbReference type="NCBI Taxonomy" id="1645740"/>
    <lineage>
        <taxon>Bacteria</taxon>
        <taxon>Pseudomonadati</taxon>
        <taxon>Thermomicrobiota</taxon>
        <taxon>Thermomicrobia</taxon>
        <taxon>Thermomicrobiales</taxon>
        <taxon>environmental samples</taxon>
    </lineage>
</organism>
<feature type="region of interest" description="Disordered" evidence="1">
    <location>
        <begin position="121"/>
        <end position="148"/>
    </location>
</feature>
<dbReference type="EMBL" id="CADCWK010000162">
    <property type="protein sequence ID" value="CAA9560173.1"/>
    <property type="molecule type" value="Genomic_DNA"/>
</dbReference>
<evidence type="ECO:0000256" key="2">
    <source>
        <dbReference type="SAM" id="Phobius"/>
    </source>
</evidence>
<reference evidence="3" key="1">
    <citation type="submission" date="2020-02" db="EMBL/GenBank/DDBJ databases">
        <authorList>
            <person name="Meier V. D."/>
        </authorList>
    </citation>
    <scope>NUCLEOTIDE SEQUENCE</scope>
    <source>
        <strain evidence="3">AVDCRST_MAG33</strain>
    </source>
</reference>
<feature type="region of interest" description="Disordered" evidence="1">
    <location>
        <begin position="1"/>
        <end position="30"/>
    </location>
</feature>
<keyword evidence="2" id="KW-0812">Transmembrane</keyword>
<proteinExistence type="predicted"/>
<dbReference type="AlphaFoldDB" id="A0A6J4UUB6"/>
<gene>
    <name evidence="3" type="ORF">AVDCRST_MAG33-1608</name>
</gene>
<feature type="transmembrane region" description="Helical" evidence="2">
    <location>
        <begin position="156"/>
        <end position="176"/>
    </location>
</feature>
<accession>A0A6J4UUB6</accession>
<evidence type="ECO:0000313" key="3">
    <source>
        <dbReference type="EMBL" id="CAA9560173.1"/>
    </source>
</evidence>